<proteinExistence type="predicted"/>
<gene>
    <name evidence="1" type="ORF">N5A56_014320</name>
</gene>
<name>A0ABT5SBM3_9FLAO</name>
<protein>
    <recommendedName>
        <fullName evidence="3">Carboxypeptidase regulatory-like domain-containing protein</fullName>
    </recommendedName>
</protein>
<comment type="caution">
    <text evidence="1">The sequence shown here is derived from an EMBL/GenBank/DDBJ whole genome shotgun (WGS) entry which is preliminary data.</text>
</comment>
<keyword evidence="2" id="KW-1185">Reference proteome</keyword>
<accession>A0ABT5SBM3</accession>
<organism evidence="1 2">
    <name type="scientific">Polaribacter ponticola</name>
    <dbReference type="NCBI Taxonomy" id="2978475"/>
    <lineage>
        <taxon>Bacteria</taxon>
        <taxon>Pseudomonadati</taxon>
        <taxon>Bacteroidota</taxon>
        <taxon>Flavobacteriia</taxon>
        <taxon>Flavobacteriales</taxon>
        <taxon>Flavobacteriaceae</taxon>
    </lineage>
</organism>
<dbReference type="EMBL" id="JAOSLC020000003">
    <property type="protein sequence ID" value="MDD7915519.1"/>
    <property type="molecule type" value="Genomic_DNA"/>
</dbReference>
<evidence type="ECO:0000313" key="1">
    <source>
        <dbReference type="EMBL" id="MDD7915519.1"/>
    </source>
</evidence>
<evidence type="ECO:0008006" key="3">
    <source>
        <dbReference type="Google" id="ProtNLM"/>
    </source>
</evidence>
<sequence>MKKFLLFTFLICSTASFSQKITLKVLDFNTHAPIEKAHVFFINKTMYTNDKGEFSFKLKKKIALRFLFLILDMIPKKLFTKIAMYL</sequence>
<dbReference type="Proteomes" id="UP001151478">
    <property type="component" value="Unassembled WGS sequence"/>
</dbReference>
<reference evidence="1" key="1">
    <citation type="submission" date="2023-02" db="EMBL/GenBank/DDBJ databases">
        <title>Polaribacter ponticola sp. nov., isolated from seawater.</title>
        <authorList>
            <person name="Baek J.H."/>
            <person name="Kim J.M."/>
            <person name="Choi D.G."/>
            <person name="Jeon C.O."/>
        </authorList>
    </citation>
    <scope>NUCLEOTIDE SEQUENCE</scope>
    <source>
        <strain evidence="1">MSW5</strain>
    </source>
</reference>
<dbReference type="RefSeq" id="WP_265726064.1">
    <property type="nucleotide sequence ID" value="NZ_JAOSLC020000003.1"/>
</dbReference>
<evidence type="ECO:0000313" key="2">
    <source>
        <dbReference type="Proteomes" id="UP001151478"/>
    </source>
</evidence>